<reference evidence="2 3" key="1">
    <citation type="submission" date="2024-01" db="EMBL/GenBank/DDBJ databases">
        <title>Pedobacter sp. nov., isolated from fresh soil.</title>
        <authorList>
            <person name="Le N.T.T."/>
        </authorList>
    </citation>
    <scope>NUCLEOTIDE SEQUENCE [LARGE SCALE GENOMIC DNA]</scope>
    <source>
        <strain evidence="2 3">KR3-3</strain>
    </source>
</reference>
<sequence>MKRKSLLLSLFLCATIAAKAQVTSFNIDTSKFNKVLAKQLDSIYKEDQDTRMAYIKLVNAKQQNSPEGKAATAKMKATDSLNQLFVEGILSKYGWLAPQDVGMYGSQALFLVIQHANLPMQEKYLPMIRKAEKDGRILSSNLAILEDRVALRQGKKQIYGSQIKSDAKTGEKSLFPLDDPDHVDERRKAMGLQPLAEYLEKSFQMKWDVEAYKKANGN</sequence>
<dbReference type="RefSeq" id="WP_330107767.1">
    <property type="nucleotide sequence ID" value="NZ_JAZDQT010000002.1"/>
</dbReference>
<feature type="signal peptide" evidence="1">
    <location>
        <begin position="1"/>
        <end position="20"/>
    </location>
</feature>
<keyword evidence="3" id="KW-1185">Reference proteome</keyword>
<evidence type="ECO:0000313" key="3">
    <source>
        <dbReference type="Proteomes" id="UP001336835"/>
    </source>
</evidence>
<proteinExistence type="predicted"/>
<dbReference type="InterPro" id="IPR046732">
    <property type="entry name" value="DUF6624"/>
</dbReference>
<keyword evidence="1" id="KW-0732">Signal</keyword>
<dbReference type="EMBL" id="JAZDQT010000002">
    <property type="protein sequence ID" value="MEE1945410.1"/>
    <property type="molecule type" value="Genomic_DNA"/>
</dbReference>
<feature type="chain" id="PRO_5046119674" evidence="1">
    <location>
        <begin position="21"/>
        <end position="218"/>
    </location>
</feature>
<organism evidence="2 3">
    <name type="scientific">Pedobacter albus</name>
    <dbReference type="NCBI Taxonomy" id="3113905"/>
    <lineage>
        <taxon>Bacteria</taxon>
        <taxon>Pseudomonadati</taxon>
        <taxon>Bacteroidota</taxon>
        <taxon>Sphingobacteriia</taxon>
        <taxon>Sphingobacteriales</taxon>
        <taxon>Sphingobacteriaceae</taxon>
        <taxon>Pedobacter</taxon>
    </lineage>
</organism>
<gene>
    <name evidence="2" type="ORF">VRU48_09845</name>
</gene>
<protein>
    <submittedName>
        <fullName evidence="2">DUF6624 domain-containing protein</fullName>
    </submittedName>
</protein>
<dbReference type="Proteomes" id="UP001336835">
    <property type="component" value="Unassembled WGS sequence"/>
</dbReference>
<dbReference type="Pfam" id="PF20329">
    <property type="entry name" value="DUF6624"/>
    <property type="match status" value="1"/>
</dbReference>
<accession>A0ABU7I7H5</accession>
<comment type="caution">
    <text evidence="2">The sequence shown here is derived from an EMBL/GenBank/DDBJ whole genome shotgun (WGS) entry which is preliminary data.</text>
</comment>
<evidence type="ECO:0000313" key="2">
    <source>
        <dbReference type="EMBL" id="MEE1945410.1"/>
    </source>
</evidence>
<name>A0ABU7I7H5_9SPHI</name>
<evidence type="ECO:0000256" key="1">
    <source>
        <dbReference type="SAM" id="SignalP"/>
    </source>
</evidence>